<proteinExistence type="predicted"/>
<evidence type="ECO:0000313" key="2">
    <source>
        <dbReference type="Proteomes" id="UP000316096"/>
    </source>
</evidence>
<protein>
    <submittedName>
        <fullName evidence="1">Uncharacterized protein</fullName>
    </submittedName>
</protein>
<reference evidence="1 2" key="1">
    <citation type="submission" date="2019-06" db="EMBL/GenBank/DDBJ databases">
        <title>Sequencing the genomes of 1000 actinobacteria strains.</title>
        <authorList>
            <person name="Klenk H.-P."/>
        </authorList>
    </citation>
    <scope>NUCLEOTIDE SEQUENCE [LARGE SCALE GENOMIC DNA]</scope>
    <source>
        <strain evidence="1 2">DSM 102200</strain>
    </source>
</reference>
<keyword evidence="2" id="KW-1185">Reference proteome</keyword>
<dbReference type="RefSeq" id="WP_141964033.1">
    <property type="nucleotide sequence ID" value="NZ_VFOZ01000003.1"/>
</dbReference>
<dbReference type="Proteomes" id="UP000316096">
    <property type="component" value="Unassembled WGS sequence"/>
</dbReference>
<organism evidence="1 2">
    <name type="scientific">Actinoallomurus bryophytorum</name>
    <dbReference type="NCBI Taxonomy" id="1490222"/>
    <lineage>
        <taxon>Bacteria</taxon>
        <taxon>Bacillati</taxon>
        <taxon>Actinomycetota</taxon>
        <taxon>Actinomycetes</taxon>
        <taxon>Streptosporangiales</taxon>
        <taxon>Thermomonosporaceae</taxon>
        <taxon>Actinoallomurus</taxon>
    </lineage>
</organism>
<gene>
    <name evidence="1" type="ORF">FB559_8810</name>
</gene>
<dbReference type="EMBL" id="VFOZ01000003">
    <property type="protein sequence ID" value="TQL88191.1"/>
    <property type="molecule type" value="Genomic_DNA"/>
</dbReference>
<evidence type="ECO:0000313" key="1">
    <source>
        <dbReference type="EMBL" id="TQL88191.1"/>
    </source>
</evidence>
<comment type="caution">
    <text evidence="1">The sequence shown here is derived from an EMBL/GenBank/DDBJ whole genome shotgun (WGS) entry which is preliminary data.</text>
</comment>
<dbReference type="OrthoDB" id="3541988at2"/>
<sequence length="74" mass="7838">MRPSPANAICLGGPCHGKVTHIDQDIGLVTVPLPPPADGTTEYHITAESIHHPSSRGPLTVLHWNHTVPPCGHP</sequence>
<name>A0A543BTN8_9ACTN</name>
<dbReference type="AlphaFoldDB" id="A0A543BTN8"/>
<accession>A0A543BTN8</accession>